<name>A0A9X9MNB4_BLUGR</name>
<organism evidence="2 3">
    <name type="scientific">Blumeria graminis f. sp. tritici</name>
    <dbReference type="NCBI Taxonomy" id="62690"/>
    <lineage>
        <taxon>Eukaryota</taxon>
        <taxon>Fungi</taxon>
        <taxon>Dikarya</taxon>
        <taxon>Ascomycota</taxon>
        <taxon>Pezizomycotina</taxon>
        <taxon>Leotiomycetes</taxon>
        <taxon>Erysiphales</taxon>
        <taxon>Erysiphaceae</taxon>
        <taxon>Blumeria</taxon>
    </lineage>
</organism>
<dbReference type="AlphaFoldDB" id="A0A9X9MNB4"/>
<gene>
    <name evidence="2" type="ORF">BGT96224V316_LOCUS7365</name>
</gene>
<protein>
    <submittedName>
        <fullName evidence="2">BgtAc-31402</fullName>
    </submittedName>
</protein>
<evidence type="ECO:0000313" key="2">
    <source>
        <dbReference type="EMBL" id="VDB93736.1"/>
    </source>
</evidence>
<proteinExistence type="predicted"/>
<evidence type="ECO:0000313" key="3">
    <source>
        <dbReference type="Proteomes" id="UP000324639"/>
    </source>
</evidence>
<accession>A0A9X9MNB4</accession>
<sequence length="318" mass="36603">MHCLLAILLLAADQARDNDRLAVMGLDRNNGHYEIYNADGRRQFRGVETGSDIMIAARPTDGPGTYMAVYCSPSKSLRYLEKYITKDTKKLDDISNYGFHQDITKERRCLDVIKQKLKLPSNRRGLHISELFHLEDCSNSVIYSLAFQESFHIKTMEHVFLTRKGCYSRPVWVDYLFKMTDVVLDGKFLLLTEIEGSQTVLAWYQGHLNVFQKGKQSTIWDPIKRSLHDDDDYHYIIDFLSNHFAEIDMIRSALEASSPTTGSPSSSHQRLGNKINFDRKQEIKRQLGLLATKNLRFPESRVNGLVGPFKDRTEDKQC</sequence>
<reference evidence="2 3" key="1">
    <citation type="submission" date="2018-08" db="EMBL/GenBank/DDBJ databases">
        <authorList>
            <person name="Muller C M."/>
        </authorList>
    </citation>
    <scope>NUCLEOTIDE SEQUENCE [LARGE SCALE GENOMIC DNA]</scope>
</reference>
<dbReference type="EMBL" id="LR026992">
    <property type="protein sequence ID" value="VDB93736.1"/>
    <property type="molecule type" value="Genomic_DNA"/>
</dbReference>
<keyword evidence="3" id="KW-1185">Reference proteome</keyword>
<dbReference type="Proteomes" id="UP000324639">
    <property type="component" value="Chromosome Bgt_-09"/>
</dbReference>
<keyword evidence="1" id="KW-0732">Signal</keyword>
<feature type="signal peptide" evidence="1">
    <location>
        <begin position="1"/>
        <end position="17"/>
    </location>
</feature>
<evidence type="ECO:0000256" key="1">
    <source>
        <dbReference type="SAM" id="SignalP"/>
    </source>
</evidence>
<feature type="chain" id="PRO_5040795029" evidence="1">
    <location>
        <begin position="18"/>
        <end position="318"/>
    </location>
</feature>